<name>A0A9X0YRI3_9FLAO</name>
<feature type="chain" id="PRO_5040759955" description="DUF3999 domain-containing protein" evidence="2">
    <location>
        <begin position="19"/>
        <end position="413"/>
    </location>
</feature>
<dbReference type="RefSeq" id="WP_057781367.1">
    <property type="nucleotide sequence ID" value="NZ_JAGGJQ010000013.1"/>
</dbReference>
<organism evidence="3 5">
    <name type="scientific">Formosa algae</name>
    <dbReference type="NCBI Taxonomy" id="225843"/>
    <lineage>
        <taxon>Bacteria</taxon>
        <taxon>Pseudomonadati</taxon>
        <taxon>Bacteroidota</taxon>
        <taxon>Flavobacteriia</taxon>
        <taxon>Flavobacteriales</taxon>
        <taxon>Flavobacteriaceae</taxon>
        <taxon>Formosa</taxon>
    </lineage>
</organism>
<dbReference type="EMBL" id="JAUSUU010000014">
    <property type="protein sequence ID" value="MDQ0337141.1"/>
    <property type="molecule type" value="Genomic_DNA"/>
</dbReference>
<keyword evidence="1" id="KW-0472">Membrane</keyword>
<evidence type="ECO:0000256" key="2">
    <source>
        <dbReference type="SAM" id="SignalP"/>
    </source>
</evidence>
<feature type="transmembrane region" description="Helical" evidence="1">
    <location>
        <begin position="384"/>
        <end position="402"/>
    </location>
</feature>
<keyword evidence="1" id="KW-1133">Transmembrane helix</keyword>
<evidence type="ECO:0000313" key="5">
    <source>
        <dbReference type="Proteomes" id="UP001138672"/>
    </source>
</evidence>
<keyword evidence="2" id="KW-0732">Signal</keyword>
<dbReference type="Proteomes" id="UP001231587">
    <property type="component" value="Unassembled WGS sequence"/>
</dbReference>
<dbReference type="EMBL" id="JAGGJQ010000013">
    <property type="protein sequence ID" value="MBP1841658.1"/>
    <property type="molecule type" value="Genomic_DNA"/>
</dbReference>
<proteinExistence type="predicted"/>
<reference evidence="3" key="1">
    <citation type="submission" date="2021-03" db="EMBL/GenBank/DDBJ databases">
        <title>Genomic Encyclopedia of Type Strains, Phase IV (KMG-IV): sequencing the most valuable type-strain genomes for metagenomic binning, comparative biology and taxonomic classification.</title>
        <authorList>
            <person name="Goeker M."/>
        </authorList>
    </citation>
    <scope>NUCLEOTIDE SEQUENCE</scope>
    <source>
        <strain evidence="3">DSM 15523</strain>
        <strain evidence="4 6">DSM 16476</strain>
    </source>
</reference>
<protein>
    <recommendedName>
        <fullName evidence="7">DUF3999 domain-containing protein</fullName>
    </recommendedName>
</protein>
<evidence type="ECO:0000313" key="3">
    <source>
        <dbReference type="EMBL" id="MBP1841658.1"/>
    </source>
</evidence>
<sequence>MKLWIKLCVLLSVVSAFGQRPTITGNLDTVPADGLYLIPISHSVLSYAQSNLNDFRIWDATGQQVPYFIHPTRAYSRTTVSNFSAFDILSNTRVGDSSSVYIFKNPKATLTEAVLSIANYQGNKGYQLAGSYDTKQWYGLVNNGLLQDLNHADATSVYKVIQFPKCDYPYLKLVFDDAQSLPINLINIGTASAEMVNLVPVDKEVLPLGSISYTEQDKSTQIQIRFAEPEVVNQISMAITSPELYSRQAKVYTLREREVNHVMETYTNVITSFEIRSDAPLVFDIPMLKTKELYIEIENKDNPKLVIPQIQLLQTPKYVVAHLNAKQAYTFSAGDPELQAPEYDLSEVAQTQTRALPVVRMRSLTTVTPEKPQTEPISLWQQPWFMWCCIGISAAIILYYAFHLIKDLNTKAG</sequence>
<feature type="signal peptide" evidence="2">
    <location>
        <begin position="1"/>
        <end position="18"/>
    </location>
</feature>
<evidence type="ECO:0000313" key="4">
    <source>
        <dbReference type="EMBL" id="MDQ0337141.1"/>
    </source>
</evidence>
<comment type="caution">
    <text evidence="3">The sequence shown here is derived from an EMBL/GenBank/DDBJ whole genome shotgun (WGS) entry which is preliminary data.</text>
</comment>
<accession>A0A9X0YRI3</accession>
<dbReference type="AlphaFoldDB" id="A0A9X0YRI3"/>
<gene>
    <name evidence="3" type="ORF">J2Z56_003596</name>
    <name evidence="4" type="ORF">J2Z57_003603</name>
</gene>
<dbReference type="Proteomes" id="UP001138672">
    <property type="component" value="Unassembled WGS sequence"/>
</dbReference>
<keyword evidence="1" id="KW-0812">Transmembrane</keyword>
<evidence type="ECO:0000256" key="1">
    <source>
        <dbReference type="SAM" id="Phobius"/>
    </source>
</evidence>
<evidence type="ECO:0000313" key="6">
    <source>
        <dbReference type="Proteomes" id="UP001231587"/>
    </source>
</evidence>
<evidence type="ECO:0008006" key="7">
    <source>
        <dbReference type="Google" id="ProtNLM"/>
    </source>
</evidence>
<keyword evidence="6" id="KW-1185">Reference proteome</keyword>